<keyword evidence="3" id="KW-1185">Reference proteome</keyword>
<dbReference type="Gene3D" id="3.30.710.10">
    <property type="entry name" value="Potassium Channel Kv1.1, Chain A"/>
    <property type="match status" value="1"/>
</dbReference>
<dbReference type="PANTHER" id="PTHR46306:SF1">
    <property type="entry name" value="BTB_POZ DOMAIN-CONTAINING PROTEIN 9"/>
    <property type="match status" value="1"/>
</dbReference>
<dbReference type="InterPro" id="IPR011333">
    <property type="entry name" value="SKP1/BTB/POZ_sf"/>
</dbReference>
<dbReference type="InterPro" id="IPR052407">
    <property type="entry name" value="BTB_POZ_domain_cont_9"/>
</dbReference>
<dbReference type="InterPro" id="IPR011705">
    <property type="entry name" value="BACK"/>
</dbReference>
<feature type="domain" description="BTB" evidence="1">
    <location>
        <begin position="23"/>
        <end position="95"/>
    </location>
</feature>
<dbReference type="PROSITE" id="PS50097">
    <property type="entry name" value="BTB"/>
    <property type="match status" value="1"/>
</dbReference>
<dbReference type="SMART" id="SM00225">
    <property type="entry name" value="BTB"/>
    <property type="match status" value="1"/>
</dbReference>
<dbReference type="EMBL" id="QKWP01001191">
    <property type="protein sequence ID" value="RIB10963.1"/>
    <property type="molecule type" value="Genomic_DNA"/>
</dbReference>
<gene>
    <name evidence="2" type="ORF">C2G38_2204753</name>
</gene>
<dbReference type="Pfam" id="PF07707">
    <property type="entry name" value="BACK"/>
    <property type="match status" value="1"/>
</dbReference>
<sequence>MAGKFFENLSDNYLKLLNYEEDFNVAINVGESPNTKTFRAHSTILKYRSLYFNNELANTCKDENCIKIINLNHISIQQFEIIIRYIYGGVVTLEKLDALLIFDLMLITHELLFDVLTKFLELYLIKTNTSWLRLNFTRIYEKSFQNNKFLELQKWYNNIVTKYPNKVFDSENFTFLQENALISLIGHEDLQMEEVKIWNYIIKWGIAQDPNLSFDPSNWTKENFLSLNTILKNCLPLIRYFQMSNDDIIEHVQPYH</sequence>
<proteinExistence type="predicted"/>
<protein>
    <recommendedName>
        <fullName evidence="1">BTB domain-containing protein</fullName>
    </recommendedName>
</protein>
<dbReference type="CDD" id="cd18186">
    <property type="entry name" value="BTB_POZ_ZBTB_KLHL-like"/>
    <property type="match status" value="1"/>
</dbReference>
<dbReference type="AlphaFoldDB" id="A0A397UTW9"/>
<evidence type="ECO:0000259" key="1">
    <source>
        <dbReference type="PROSITE" id="PS50097"/>
    </source>
</evidence>
<evidence type="ECO:0000313" key="2">
    <source>
        <dbReference type="EMBL" id="RIB10963.1"/>
    </source>
</evidence>
<dbReference type="Gene3D" id="1.25.40.420">
    <property type="match status" value="1"/>
</dbReference>
<dbReference type="Proteomes" id="UP000266673">
    <property type="component" value="Unassembled WGS sequence"/>
</dbReference>
<dbReference type="PANTHER" id="PTHR46306">
    <property type="entry name" value="BTB/POZ DOMAIN-CONTAINING PROTEIN 9"/>
    <property type="match status" value="1"/>
</dbReference>
<dbReference type="SUPFAM" id="SSF54695">
    <property type="entry name" value="POZ domain"/>
    <property type="match status" value="1"/>
</dbReference>
<organism evidence="2 3">
    <name type="scientific">Gigaspora rosea</name>
    <dbReference type="NCBI Taxonomy" id="44941"/>
    <lineage>
        <taxon>Eukaryota</taxon>
        <taxon>Fungi</taxon>
        <taxon>Fungi incertae sedis</taxon>
        <taxon>Mucoromycota</taxon>
        <taxon>Glomeromycotina</taxon>
        <taxon>Glomeromycetes</taxon>
        <taxon>Diversisporales</taxon>
        <taxon>Gigasporaceae</taxon>
        <taxon>Gigaspora</taxon>
    </lineage>
</organism>
<dbReference type="GO" id="GO:0005737">
    <property type="term" value="C:cytoplasm"/>
    <property type="evidence" value="ECO:0007669"/>
    <property type="project" value="TreeGrafter"/>
</dbReference>
<name>A0A397UTW9_9GLOM</name>
<dbReference type="InterPro" id="IPR000210">
    <property type="entry name" value="BTB/POZ_dom"/>
</dbReference>
<reference evidence="2 3" key="1">
    <citation type="submission" date="2018-06" db="EMBL/GenBank/DDBJ databases">
        <title>Comparative genomics reveals the genomic features of Rhizophagus irregularis, R. cerebriforme, R. diaphanum and Gigaspora rosea, and their symbiotic lifestyle signature.</title>
        <authorList>
            <person name="Morin E."/>
            <person name="San Clemente H."/>
            <person name="Chen E.C.H."/>
            <person name="De La Providencia I."/>
            <person name="Hainaut M."/>
            <person name="Kuo A."/>
            <person name="Kohler A."/>
            <person name="Murat C."/>
            <person name="Tang N."/>
            <person name="Roy S."/>
            <person name="Loubradou J."/>
            <person name="Henrissat B."/>
            <person name="Grigoriev I.V."/>
            <person name="Corradi N."/>
            <person name="Roux C."/>
            <person name="Martin F.M."/>
        </authorList>
    </citation>
    <scope>NUCLEOTIDE SEQUENCE [LARGE SCALE GENOMIC DNA]</scope>
    <source>
        <strain evidence="2 3">DAOM 194757</strain>
    </source>
</reference>
<comment type="caution">
    <text evidence="2">The sequence shown here is derived from an EMBL/GenBank/DDBJ whole genome shotgun (WGS) entry which is preliminary data.</text>
</comment>
<accession>A0A397UTW9</accession>
<dbReference type="Pfam" id="PF00651">
    <property type="entry name" value="BTB"/>
    <property type="match status" value="1"/>
</dbReference>
<evidence type="ECO:0000313" key="3">
    <source>
        <dbReference type="Proteomes" id="UP000266673"/>
    </source>
</evidence>